<evidence type="ECO:0000313" key="1">
    <source>
        <dbReference type="EMBL" id="KAI5664025.1"/>
    </source>
</evidence>
<dbReference type="EMBL" id="CM044705">
    <property type="protein sequence ID" value="KAI5664025.1"/>
    <property type="molecule type" value="Genomic_DNA"/>
</dbReference>
<gene>
    <name evidence="1" type="ORF">M9H77_23348</name>
</gene>
<accession>A0ACC0AUS2</accession>
<reference evidence="2" key="1">
    <citation type="journal article" date="2023" name="Nat. Plants">
        <title>Single-cell RNA sequencing provides a high-resolution roadmap for understanding the multicellular compartmentation of specialized metabolism.</title>
        <authorList>
            <person name="Sun S."/>
            <person name="Shen X."/>
            <person name="Li Y."/>
            <person name="Li Y."/>
            <person name="Wang S."/>
            <person name="Li R."/>
            <person name="Zhang H."/>
            <person name="Shen G."/>
            <person name="Guo B."/>
            <person name="Wei J."/>
            <person name="Xu J."/>
            <person name="St-Pierre B."/>
            <person name="Chen S."/>
            <person name="Sun C."/>
        </authorList>
    </citation>
    <scope>NUCLEOTIDE SEQUENCE [LARGE SCALE GENOMIC DNA]</scope>
</reference>
<evidence type="ECO:0000313" key="2">
    <source>
        <dbReference type="Proteomes" id="UP001060085"/>
    </source>
</evidence>
<name>A0ACC0AUS2_CATRO</name>
<proteinExistence type="predicted"/>
<keyword evidence="2" id="KW-1185">Reference proteome</keyword>
<comment type="caution">
    <text evidence="1">The sequence shown here is derived from an EMBL/GenBank/DDBJ whole genome shotgun (WGS) entry which is preliminary data.</text>
</comment>
<dbReference type="Proteomes" id="UP001060085">
    <property type="component" value="Linkage Group LG05"/>
</dbReference>
<protein>
    <submittedName>
        <fullName evidence="1">Uncharacterized protein</fullName>
    </submittedName>
</protein>
<sequence length="175" mass="20475">MRVAWKIKRGIKKRVANHHTFGFLENNSYVFDGSLFYLLGDHCVKFQEEIVEHFQYVLTSLDTYVKNLISFKTLFERAFGFKFFLVHYKEFLFLKEYETHMGSYFKVSDTNICELLESNEASFVLGIEDQRKSGGKGVLLSPTNSSISFLTNSSPTYLEFYSKELKLFINSYAFH</sequence>
<organism evidence="1 2">
    <name type="scientific">Catharanthus roseus</name>
    <name type="common">Madagascar periwinkle</name>
    <name type="synonym">Vinca rosea</name>
    <dbReference type="NCBI Taxonomy" id="4058"/>
    <lineage>
        <taxon>Eukaryota</taxon>
        <taxon>Viridiplantae</taxon>
        <taxon>Streptophyta</taxon>
        <taxon>Embryophyta</taxon>
        <taxon>Tracheophyta</taxon>
        <taxon>Spermatophyta</taxon>
        <taxon>Magnoliopsida</taxon>
        <taxon>eudicotyledons</taxon>
        <taxon>Gunneridae</taxon>
        <taxon>Pentapetalae</taxon>
        <taxon>asterids</taxon>
        <taxon>lamiids</taxon>
        <taxon>Gentianales</taxon>
        <taxon>Apocynaceae</taxon>
        <taxon>Rauvolfioideae</taxon>
        <taxon>Vinceae</taxon>
        <taxon>Catharanthinae</taxon>
        <taxon>Catharanthus</taxon>
    </lineage>
</organism>